<organism evidence="2 3">
    <name type="scientific">Spongiivirga citrea</name>
    <dbReference type="NCBI Taxonomy" id="1481457"/>
    <lineage>
        <taxon>Bacteria</taxon>
        <taxon>Pseudomonadati</taxon>
        <taxon>Bacteroidota</taxon>
        <taxon>Flavobacteriia</taxon>
        <taxon>Flavobacteriales</taxon>
        <taxon>Flavobacteriaceae</taxon>
        <taxon>Spongiivirga</taxon>
    </lineage>
</organism>
<dbReference type="EMBL" id="JAABOQ010000007">
    <property type="protein sequence ID" value="NER18873.1"/>
    <property type="molecule type" value="Genomic_DNA"/>
</dbReference>
<reference evidence="2 3" key="1">
    <citation type="submission" date="2020-01" db="EMBL/GenBank/DDBJ databases">
        <title>Spongiivirga citrea KCTC 32990T.</title>
        <authorList>
            <person name="Wang G."/>
        </authorList>
    </citation>
    <scope>NUCLEOTIDE SEQUENCE [LARGE SCALE GENOMIC DNA]</scope>
    <source>
        <strain evidence="2 3">KCTC 32990</strain>
    </source>
</reference>
<accession>A0A6M0CPL6</accession>
<name>A0A6M0CPL6_9FLAO</name>
<comment type="caution">
    <text evidence="2">The sequence shown here is derived from an EMBL/GenBank/DDBJ whole genome shotgun (WGS) entry which is preliminary data.</text>
</comment>
<dbReference type="Gene3D" id="2.40.128.110">
    <property type="entry name" value="Lipid/polyisoprenoid-binding, YceI-like"/>
    <property type="match status" value="1"/>
</dbReference>
<evidence type="ECO:0000313" key="2">
    <source>
        <dbReference type="EMBL" id="NER18873.1"/>
    </source>
</evidence>
<dbReference type="InterPro" id="IPR007372">
    <property type="entry name" value="Lipid/polyisoprenoid-bd_YceI"/>
</dbReference>
<gene>
    <name evidence="2" type="ORF">GWK10_16765</name>
</gene>
<protein>
    <submittedName>
        <fullName evidence="2">YceI family protein</fullName>
    </submittedName>
</protein>
<sequence>MNKLVIMLLLPFLIDQPPTERVIARQGKVSFFSYTSVEHIKAENNQVFSIIDLDSGEIAVSMLMNAFVFEKALMREHFNESYVESDIYPKATFKGKIVDFDPNMEEVQTRIVKGVFKMHGATKELEIKTKIEKTGNDFVITGTFEAMVKDYNIKIPPLLRGNIAKTISIDFNFKYEPYES</sequence>
<evidence type="ECO:0000259" key="1">
    <source>
        <dbReference type="Pfam" id="PF04264"/>
    </source>
</evidence>
<evidence type="ECO:0000313" key="3">
    <source>
        <dbReference type="Proteomes" id="UP000474296"/>
    </source>
</evidence>
<feature type="domain" description="Lipid/polyisoprenoid-binding YceI-like" evidence="1">
    <location>
        <begin position="37"/>
        <end position="174"/>
    </location>
</feature>
<dbReference type="SUPFAM" id="SSF101874">
    <property type="entry name" value="YceI-like"/>
    <property type="match status" value="1"/>
</dbReference>
<dbReference type="AlphaFoldDB" id="A0A6M0CPL6"/>
<dbReference type="InterPro" id="IPR036761">
    <property type="entry name" value="TTHA0802/YceI-like_sf"/>
</dbReference>
<keyword evidence="3" id="KW-1185">Reference proteome</keyword>
<proteinExistence type="predicted"/>
<dbReference type="Proteomes" id="UP000474296">
    <property type="component" value="Unassembled WGS sequence"/>
</dbReference>
<dbReference type="Pfam" id="PF04264">
    <property type="entry name" value="YceI"/>
    <property type="match status" value="1"/>
</dbReference>